<dbReference type="Proteomes" id="UP001189429">
    <property type="component" value="Unassembled WGS sequence"/>
</dbReference>
<protein>
    <submittedName>
        <fullName evidence="2">Uncharacterized protein</fullName>
    </submittedName>
</protein>
<name>A0ABN9Q7F2_9DINO</name>
<organism evidence="2 3">
    <name type="scientific">Prorocentrum cordatum</name>
    <dbReference type="NCBI Taxonomy" id="2364126"/>
    <lineage>
        <taxon>Eukaryota</taxon>
        <taxon>Sar</taxon>
        <taxon>Alveolata</taxon>
        <taxon>Dinophyceae</taxon>
        <taxon>Prorocentrales</taxon>
        <taxon>Prorocentraceae</taxon>
        <taxon>Prorocentrum</taxon>
    </lineage>
</organism>
<dbReference type="EMBL" id="CAUYUJ010002579">
    <property type="protein sequence ID" value="CAK0801430.1"/>
    <property type="molecule type" value="Genomic_DNA"/>
</dbReference>
<evidence type="ECO:0000313" key="3">
    <source>
        <dbReference type="Proteomes" id="UP001189429"/>
    </source>
</evidence>
<keyword evidence="1" id="KW-0732">Signal</keyword>
<feature type="signal peptide" evidence="1">
    <location>
        <begin position="1"/>
        <end position="31"/>
    </location>
</feature>
<feature type="non-terminal residue" evidence="2">
    <location>
        <position position="202"/>
    </location>
</feature>
<comment type="caution">
    <text evidence="2">The sequence shown here is derived from an EMBL/GenBank/DDBJ whole genome shotgun (WGS) entry which is preliminary data.</text>
</comment>
<accession>A0ABN9Q7F2</accession>
<feature type="chain" id="PRO_5045082949" evidence="1">
    <location>
        <begin position="32"/>
        <end position="202"/>
    </location>
</feature>
<keyword evidence="3" id="KW-1185">Reference proteome</keyword>
<reference evidence="2" key="1">
    <citation type="submission" date="2023-10" db="EMBL/GenBank/DDBJ databases">
        <authorList>
            <person name="Chen Y."/>
            <person name="Shah S."/>
            <person name="Dougan E. K."/>
            <person name="Thang M."/>
            <person name="Chan C."/>
        </authorList>
    </citation>
    <scope>NUCLEOTIDE SEQUENCE [LARGE SCALE GENOMIC DNA]</scope>
</reference>
<sequence>MRFTGSRVGLPFASNAIMLLLARWWLQPAGPAAPGAPAAAAQAAALFPPFEAGPLSAPGEAALIPAPLADCLAAALDAREAAPACPSPCPPCPSSEAGSGPRPSLAWEAALCGLLLLASELLRWGLSPASLAEAAPAHLRAGPLRMISVGDAIWVEYDEPGPRLAHKRMVVALSSRGLEHYAVFAPDFDVYVEECDAGNADI</sequence>
<proteinExistence type="predicted"/>
<evidence type="ECO:0000256" key="1">
    <source>
        <dbReference type="SAM" id="SignalP"/>
    </source>
</evidence>
<evidence type="ECO:0000313" key="2">
    <source>
        <dbReference type="EMBL" id="CAK0801430.1"/>
    </source>
</evidence>
<gene>
    <name evidence="2" type="ORF">PCOR1329_LOCUS9300</name>
</gene>